<comment type="subcellular location">
    <subcellularLocation>
        <location evidence="1">Secreted</location>
    </subcellularLocation>
</comment>
<gene>
    <name evidence="6" type="ORF">E5676_scaffold1738G001020</name>
</gene>
<keyword evidence="4" id="KW-0964">Secreted</keyword>
<sequence length="224" mass="25167">MYNQTVKACGFLNNTLWVDFYLLLFSLHIEPTIVRDDRDKKASGDEILGLVVGADEQHVEKPKEQRKQGPIIMFDLTCVRSEGERKLVEYNKDGVPIGENGAKLNSFIGLCVHYHIPIIYATWTDHVPTKLKEKIYTIVETAFIINSRFIKSILKIAGTSLTTVVTVHYKSKNDGLGVHVLPLGQGYSFKFKPNLVGRTFFFIDSHGLDNTKSIGSISSMTRGM</sequence>
<dbReference type="GO" id="GO:0005576">
    <property type="term" value="C:extracellular region"/>
    <property type="evidence" value="ECO:0007669"/>
    <property type="project" value="UniProtKB-SubCell"/>
</dbReference>
<name>A0A5D3BS25_CUCMM</name>
<evidence type="ECO:0000313" key="7">
    <source>
        <dbReference type="Proteomes" id="UP000321947"/>
    </source>
</evidence>
<evidence type="ECO:0000256" key="5">
    <source>
        <dbReference type="ARBA" id="ARBA00022729"/>
    </source>
</evidence>
<comment type="similarity">
    <text evidence="2">Belongs to the plant self-incompatibility (S1) protein family.</text>
</comment>
<evidence type="ECO:0000313" key="6">
    <source>
        <dbReference type="EMBL" id="TYK02473.1"/>
    </source>
</evidence>
<accession>A0A5D3BS25</accession>
<evidence type="ECO:0000256" key="4">
    <source>
        <dbReference type="ARBA" id="ARBA00022525"/>
    </source>
</evidence>
<keyword evidence="5" id="KW-0732">Signal</keyword>
<proteinExistence type="inferred from homology"/>
<dbReference type="Pfam" id="PF05938">
    <property type="entry name" value="Self-incomp_S1"/>
    <property type="match status" value="1"/>
</dbReference>
<protein>
    <submittedName>
        <fullName evidence="6">Transposase</fullName>
    </submittedName>
</protein>
<dbReference type="InterPro" id="IPR010264">
    <property type="entry name" value="Self-incomp_S1"/>
</dbReference>
<evidence type="ECO:0000256" key="2">
    <source>
        <dbReference type="ARBA" id="ARBA00005581"/>
    </source>
</evidence>
<comment type="caution">
    <text evidence="6">The sequence shown here is derived from an EMBL/GenBank/DDBJ whole genome shotgun (WGS) entry which is preliminary data.</text>
</comment>
<evidence type="ECO:0000256" key="3">
    <source>
        <dbReference type="ARBA" id="ARBA00022471"/>
    </source>
</evidence>
<dbReference type="AlphaFoldDB" id="A0A5D3BS25"/>
<organism evidence="6 7">
    <name type="scientific">Cucumis melo var. makuwa</name>
    <name type="common">Oriental melon</name>
    <dbReference type="NCBI Taxonomy" id="1194695"/>
    <lineage>
        <taxon>Eukaryota</taxon>
        <taxon>Viridiplantae</taxon>
        <taxon>Streptophyta</taxon>
        <taxon>Embryophyta</taxon>
        <taxon>Tracheophyta</taxon>
        <taxon>Spermatophyta</taxon>
        <taxon>Magnoliopsida</taxon>
        <taxon>eudicotyledons</taxon>
        <taxon>Gunneridae</taxon>
        <taxon>Pentapetalae</taxon>
        <taxon>rosids</taxon>
        <taxon>fabids</taxon>
        <taxon>Cucurbitales</taxon>
        <taxon>Cucurbitaceae</taxon>
        <taxon>Benincaseae</taxon>
        <taxon>Cucumis</taxon>
    </lineage>
</organism>
<dbReference type="Proteomes" id="UP000321947">
    <property type="component" value="Unassembled WGS sequence"/>
</dbReference>
<keyword evidence="3" id="KW-0713">Self-incompatibility</keyword>
<evidence type="ECO:0000256" key="1">
    <source>
        <dbReference type="ARBA" id="ARBA00004613"/>
    </source>
</evidence>
<reference evidence="6 7" key="1">
    <citation type="submission" date="2019-08" db="EMBL/GenBank/DDBJ databases">
        <title>Draft genome sequences of two oriental melons (Cucumis melo L. var makuwa).</title>
        <authorList>
            <person name="Kwon S.-Y."/>
        </authorList>
    </citation>
    <scope>NUCLEOTIDE SEQUENCE [LARGE SCALE GENOMIC DNA]</scope>
    <source>
        <strain evidence="7">cv. Chang Bougi</strain>
        <tissue evidence="6">Leaf</tissue>
    </source>
</reference>
<dbReference type="EMBL" id="SSTD01015597">
    <property type="protein sequence ID" value="TYK02473.1"/>
    <property type="molecule type" value="Genomic_DNA"/>
</dbReference>
<dbReference type="GO" id="GO:0060320">
    <property type="term" value="P:rejection of self pollen"/>
    <property type="evidence" value="ECO:0007669"/>
    <property type="project" value="UniProtKB-KW"/>
</dbReference>